<feature type="region of interest" description="Disordered" evidence="1">
    <location>
        <begin position="386"/>
        <end position="406"/>
    </location>
</feature>
<comment type="caution">
    <text evidence="2">The sequence shown here is derived from an EMBL/GenBank/DDBJ whole genome shotgun (WGS) entry which is preliminary data.</text>
</comment>
<dbReference type="Proteomes" id="UP001172457">
    <property type="component" value="Chromosome 5"/>
</dbReference>
<sequence>MCNRDSWNCPSRNDVVFLVIQSVSVKIPIKISFYSSFNWYQSGTVQQYPFSILLDRVFVGNNLEILCFFMYRLVSEFVLQTVSSSKYVSSKTIVFGFWDFVSKNVFQRVLEFQMLINCSDQSYSRWFTSTEYHHLLECVKFRLEPTSEANKPQNLWQWLQNLWRTSQSLLVARSYSLYQKRGHVMDLSEPLPNLHSGISSDPNLGLQMFLKSKIFLKDHIQQIHRGLSSVSNTELPSTSQKTKTTPTLTSMPTPLNPATFKIQHHEAEPLSFTLSCLGCNQLRQKSKEQCFLTSEEITEHKSRGSSSSYESQKMKIRIKVAHVKSHRASVDHLRGSVKHHRDSDAFKGKNLHFCNYGSAVNTLSRLPNRIFSPELDTRVPIRNTELPNRISSTPESELFASPELEI</sequence>
<reference evidence="2" key="1">
    <citation type="submission" date="2023-03" db="EMBL/GenBank/DDBJ databases">
        <title>Chromosome-scale reference genome and RAD-based genetic map of yellow starthistle (Centaurea solstitialis) reveal putative structural variation and QTLs associated with invader traits.</title>
        <authorList>
            <person name="Reatini B."/>
            <person name="Cang F.A."/>
            <person name="Jiang Q."/>
            <person name="Mckibben M.T.W."/>
            <person name="Barker M.S."/>
            <person name="Rieseberg L.H."/>
            <person name="Dlugosch K.M."/>
        </authorList>
    </citation>
    <scope>NUCLEOTIDE SEQUENCE</scope>
    <source>
        <strain evidence="2">CAN-66</strain>
        <tissue evidence="2">Leaf</tissue>
    </source>
</reference>
<feature type="compositionally biased region" description="Polar residues" evidence="1">
    <location>
        <begin position="386"/>
        <end position="395"/>
    </location>
</feature>
<dbReference type="EMBL" id="JARYMX010000005">
    <property type="protein sequence ID" value="KAJ9547412.1"/>
    <property type="molecule type" value="Genomic_DNA"/>
</dbReference>
<gene>
    <name evidence="2" type="ORF">OSB04_019955</name>
</gene>
<evidence type="ECO:0000313" key="2">
    <source>
        <dbReference type="EMBL" id="KAJ9547412.1"/>
    </source>
</evidence>
<accession>A0AA38W5G6</accession>
<proteinExistence type="predicted"/>
<organism evidence="2 3">
    <name type="scientific">Centaurea solstitialis</name>
    <name type="common">yellow star-thistle</name>
    <dbReference type="NCBI Taxonomy" id="347529"/>
    <lineage>
        <taxon>Eukaryota</taxon>
        <taxon>Viridiplantae</taxon>
        <taxon>Streptophyta</taxon>
        <taxon>Embryophyta</taxon>
        <taxon>Tracheophyta</taxon>
        <taxon>Spermatophyta</taxon>
        <taxon>Magnoliopsida</taxon>
        <taxon>eudicotyledons</taxon>
        <taxon>Gunneridae</taxon>
        <taxon>Pentapetalae</taxon>
        <taxon>asterids</taxon>
        <taxon>campanulids</taxon>
        <taxon>Asterales</taxon>
        <taxon>Asteraceae</taxon>
        <taxon>Carduoideae</taxon>
        <taxon>Cardueae</taxon>
        <taxon>Centaureinae</taxon>
        <taxon>Centaurea</taxon>
    </lineage>
</organism>
<evidence type="ECO:0000313" key="3">
    <source>
        <dbReference type="Proteomes" id="UP001172457"/>
    </source>
</evidence>
<protein>
    <submittedName>
        <fullName evidence="2">Uncharacterized protein</fullName>
    </submittedName>
</protein>
<evidence type="ECO:0000256" key="1">
    <source>
        <dbReference type="SAM" id="MobiDB-lite"/>
    </source>
</evidence>
<feature type="region of interest" description="Disordered" evidence="1">
    <location>
        <begin position="228"/>
        <end position="253"/>
    </location>
</feature>
<feature type="compositionally biased region" description="Low complexity" evidence="1">
    <location>
        <begin position="235"/>
        <end position="253"/>
    </location>
</feature>
<dbReference type="AlphaFoldDB" id="A0AA38W5G6"/>
<keyword evidence="3" id="KW-1185">Reference proteome</keyword>
<name>A0AA38W5G6_9ASTR</name>